<dbReference type="Proteomes" id="UP001050691">
    <property type="component" value="Unassembled WGS sequence"/>
</dbReference>
<gene>
    <name evidence="3" type="ORF">Clacol_004936</name>
</gene>
<dbReference type="EMBL" id="BPWL01000005">
    <property type="protein sequence ID" value="GJJ10709.1"/>
    <property type="molecule type" value="Genomic_DNA"/>
</dbReference>
<feature type="compositionally biased region" description="Polar residues" evidence="2">
    <location>
        <begin position="292"/>
        <end position="303"/>
    </location>
</feature>
<comment type="caution">
    <text evidence="3">The sequence shown here is derived from an EMBL/GenBank/DDBJ whole genome shotgun (WGS) entry which is preliminary data.</text>
</comment>
<dbReference type="PANTHER" id="PTHR15276:SF0">
    <property type="entry name" value="COILED-COIL DOMAIN-CONTAINING PROTEIN 6"/>
    <property type="match status" value="1"/>
</dbReference>
<sequence length="402" mass="43954">MSSSPILRRLSTSTSTSADNREDLINAYEAEEERIINVLSRKLEQLREEKISLENTLEAESEFHVNRLNRELSLLRVRQRGADDADVSQQQQHGLLDPRFPSAETLLEAMRKENESLRNRLVDTERDYVRIARLNEIYREELIEHRRRLGLSVDTLVGLSGSASEPFSQPMHRRSSSHSPSHSFTYSTRSALPIPRNNTTLHRANATQTPNDNSSMDTPLTNSPSSSPSPFPFSPLTQINPASYISNATHLTTPSSASLHSAPPPPFPAPAPLSLSYPSVPPPSLSSSLGSQFTSMSQSPTDTRSPRSGRAGVRVAEVGNLRDLSRSRSRRGSTTEQRSLPPSPALNGTSLPAIPIVVNPSRNGINNEPIARPSSSHRVAETGVLRRNGTATGDHTGGVADT</sequence>
<reference evidence="3" key="1">
    <citation type="submission" date="2021-10" db="EMBL/GenBank/DDBJ databases">
        <title>De novo Genome Assembly of Clathrus columnatus (Basidiomycota, Fungi) Using Illumina and Nanopore Sequence Data.</title>
        <authorList>
            <person name="Ogiso-Tanaka E."/>
            <person name="Itagaki H."/>
            <person name="Hosoya T."/>
            <person name="Hosaka K."/>
        </authorList>
    </citation>
    <scope>NUCLEOTIDE SEQUENCE</scope>
    <source>
        <strain evidence="3">MO-923</strain>
    </source>
</reference>
<feature type="region of interest" description="Disordered" evidence="2">
    <location>
        <begin position="278"/>
        <end position="402"/>
    </location>
</feature>
<feature type="coiled-coil region" evidence="1">
    <location>
        <begin position="29"/>
        <end position="63"/>
    </location>
</feature>
<dbReference type="Pfam" id="PF09755">
    <property type="entry name" value="DUF2046"/>
    <property type="match status" value="1"/>
</dbReference>
<feature type="coiled-coil region" evidence="1">
    <location>
        <begin position="100"/>
        <end position="127"/>
    </location>
</feature>
<dbReference type="PANTHER" id="PTHR15276">
    <property type="entry name" value="H4 D10S170 PROTEIN-RELATED"/>
    <property type="match status" value="1"/>
</dbReference>
<feature type="compositionally biased region" description="Polar residues" evidence="2">
    <location>
        <begin position="184"/>
        <end position="222"/>
    </location>
</feature>
<evidence type="ECO:0000313" key="3">
    <source>
        <dbReference type="EMBL" id="GJJ10709.1"/>
    </source>
</evidence>
<keyword evidence="1" id="KW-0175">Coiled coil</keyword>
<protein>
    <submittedName>
        <fullName evidence="3">Uncharacterized protein</fullName>
    </submittedName>
</protein>
<name>A0AAV5A7W2_9AGAM</name>
<accession>A0AAV5A7W2</accession>
<evidence type="ECO:0000313" key="4">
    <source>
        <dbReference type="Proteomes" id="UP001050691"/>
    </source>
</evidence>
<dbReference type="AlphaFoldDB" id="A0AAV5A7W2"/>
<organism evidence="3 4">
    <name type="scientific">Clathrus columnatus</name>
    <dbReference type="NCBI Taxonomy" id="1419009"/>
    <lineage>
        <taxon>Eukaryota</taxon>
        <taxon>Fungi</taxon>
        <taxon>Dikarya</taxon>
        <taxon>Basidiomycota</taxon>
        <taxon>Agaricomycotina</taxon>
        <taxon>Agaricomycetes</taxon>
        <taxon>Phallomycetidae</taxon>
        <taxon>Phallales</taxon>
        <taxon>Clathraceae</taxon>
        <taxon>Clathrus</taxon>
    </lineage>
</organism>
<evidence type="ECO:0000256" key="2">
    <source>
        <dbReference type="SAM" id="MobiDB-lite"/>
    </source>
</evidence>
<evidence type="ECO:0000256" key="1">
    <source>
        <dbReference type="SAM" id="Coils"/>
    </source>
</evidence>
<dbReference type="InterPro" id="IPR019152">
    <property type="entry name" value="DUF2046"/>
</dbReference>
<feature type="region of interest" description="Disordered" evidence="2">
    <location>
        <begin position="163"/>
        <end position="238"/>
    </location>
</feature>
<keyword evidence="4" id="KW-1185">Reference proteome</keyword>
<proteinExistence type="predicted"/>